<dbReference type="Proteomes" id="UP000540423">
    <property type="component" value="Unassembled WGS sequence"/>
</dbReference>
<dbReference type="SUPFAM" id="SSF53474">
    <property type="entry name" value="alpha/beta-Hydrolases"/>
    <property type="match status" value="1"/>
</dbReference>
<gene>
    <name evidence="2" type="ORF">HNQ79_004060</name>
</gene>
<dbReference type="RefSeq" id="WP_185032979.1">
    <property type="nucleotide sequence ID" value="NZ_BNBN01000013.1"/>
</dbReference>
<comment type="caution">
    <text evidence="2">The sequence shown here is derived from an EMBL/GenBank/DDBJ whole genome shotgun (WGS) entry which is preliminary data.</text>
</comment>
<accession>A0A7X0HH53</accession>
<dbReference type="PANTHER" id="PTHR43798:SF33">
    <property type="entry name" value="HYDROLASE, PUTATIVE (AFU_ORTHOLOGUE AFUA_2G14860)-RELATED"/>
    <property type="match status" value="1"/>
</dbReference>
<dbReference type="GO" id="GO:0003824">
    <property type="term" value="F:catalytic activity"/>
    <property type="evidence" value="ECO:0007669"/>
    <property type="project" value="UniProtKB-ARBA"/>
</dbReference>
<evidence type="ECO:0000313" key="2">
    <source>
        <dbReference type="EMBL" id="MBB6437559.1"/>
    </source>
</evidence>
<keyword evidence="3" id="KW-1185">Reference proteome</keyword>
<dbReference type="InterPro" id="IPR029058">
    <property type="entry name" value="AB_hydrolase_fold"/>
</dbReference>
<name>A0A7X0HH53_9ACTN</name>
<dbReference type="GO" id="GO:0016020">
    <property type="term" value="C:membrane"/>
    <property type="evidence" value="ECO:0007669"/>
    <property type="project" value="TreeGrafter"/>
</dbReference>
<dbReference type="PANTHER" id="PTHR43798">
    <property type="entry name" value="MONOACYLGLYCEROL LIPASE"/>
    <property type="match status" value="1"/>
</dbReference>
<evidence type="ECO:0000259" key="1">
    <source>
        <dbReference type="Pfam" id="PF12697"/>
    </source>
</evidence>
<dbReference type="Pfam" id="PF12697">
    <property type="entry name" value="Abhydrolase_6"/>
    <property type="match status" value="1"/>
</dbReference>
<dbReference type="AlphaFoldDB" id="A0A7X0HH53"/>
<dbReference type="InterPro" id="IPR000073">
    <property type="entry name" value="AB_hydrolase_1"/>
</dbReference>
<organism evidence="2 3">
    <name type="scientific">Streptomyces candidus</name>
    <dbReference type="NCBI Taxonomy" id="67283"/>
    <lineage>
        <taxon>Bacteria</taxon>
        <taxon>Bacillati</taxon>
        <taxon>Actinomycetota</taxon>
        <taxon>Actinomycetes</taxon>
        <taxon>Kitasatosporales</taxon>
        <taxon>Streptomycetaceae</taxon>
        <taxon>Streptomyces</taxon>
    </lineage>
</organism>
<dbReference type="InterPro" id="IPR050266">
    <property type="entry name" value="AB_hydrolase_sf"/>
</dbReference>
<reference evidence="2 3" key="1">
    <citation type="submission" date="2020-08" db="EMBL/GenBank/DDBJ databases">
        <title>Genomic Encyclopedia of Type Strains, Phase IV (KMG-IV): sequencing the most valuable type-strain genomes for metagenomic binning, comparative biology and taxonomic classification.</title>
        <authorList>
            <person name="Goeker M."/>
        </authorList>
    </citation>
    <scope>NUCLEOTIDE SEQUENCE [LARGE SCALE GENOMIC DNA]</scope>
    <source>
        <strain evidence="2 3">DSM 40141</strain>
    </source>
</reference>
<feature type="domain" description="AB hydrolase-1" evidence="1">
    <location>
        <begin position="18"/>
        <end position="277"/>
    </location>
</feature>
<sequence length="287" mass="30419">MTDLQLHVRDHGGEGPPLLLLHGAGRSHADWDDAVPSFLPHHRVLAADLPGHGASPACPTGGWSFEATAEAIDAALSAYGAADALPVGHSLGGMVAAHLAAHRPGTPAAVNLDGFWWGGSGSDEDRERIGEIVRASAGAVAPADYLAQQSAHAGRFGIAAERAERAARAAARQLPDGRWQTLPERHTALALYDALDALDLFALFRRAECPLLLVRAERAQPAGPPGMEWFDAFLAEYREELTRSLAELCEDRPRTVTVTGFDGTHAMLLESPEKVAGAVKEFAAGIR</sequence>
<dbReference type="Gene3D" id="3.40.50.1820">
    <property type="entry name" value="alpha/beta hydrolase"/>
    <property type="match status" value="1"/>
</dbReference>
<protein>
    <submittedName>
        <fullName evidence="2">Pimeloyl-ACP methyl ester carboxylesterase</fullName>
    </submittedName>
</protein>
<evidence type="ECO:0000313" key="3">
    <source>
        <dbReference type="Proteomes" id="UP000540423"/>
    </source>
</evidence>
<proteinExistence type="predicted"/>
<dbReference type="EMBL" id="JACHEM010000010">
    <property type="protein sequence ID" value="MBB6437559.1"/>
    <property type="molecule type" value="Genomic_DNA"/>
</dbReference>